<feature type="transmembrane region" description="Helical" evidence="1">
    <location>
        <begin position="202"/>
        <end position="221"/>
    </location>
</feature>
<dbReference type="InterPro" id="IPR012666">
    <property type="entry name" value="CbtA_put"/>
</dbReference>
<keyword evidence="1" id="KW-0812">Transmembrane</keyword>
<accession>A0A1I6FPB5</accession>
<feature type="transmembrane region" description="Helical" evidence="1">
    <location>
        <begin position="103"/>
        <end position="123"/>
    </location>
</feature>
<organism evidence="2 3">
    <name type="scientific">Yoonia tamlensis</name>
    <dbReference type="NCBI Taxonomy" id="390270"/>
    <lineage>
        <taxon>Bacteria</taxon>
        <taxon>Pseudomonadati</taxon>
        <taxon>Pseudomonadota</taxon>
        <taxon>Alphaproteobacteria</taxon>
        <taxon>Rhodobacterales</taxon>
        <taxon>Paracoccaceae</taxon>
        <taxon>Yoonia</taxon>
    </lineage>
</organism>
<dbReference type="NCBIfam" id="TIGR02458">
    <property type="entry name" value="CbtA"/>
    <property type="match status" value="1"/>
</dbReference>
<sequence>MFQKVVTSALIAGFGAGLIAALLQFAFVQPILLHAELFETGALTHFGNGQTQAHVATEIAADLTRDGLSVIFSALTYCGYALILMSLAALAQERGHAFSARTGLIWGICGFIAAQLAPSFGLAPELPGMSAGELEARQIWWYATVILTGAGIWMIAFGRNWTMWGIAIALLAAPHVIGAPSADVLTGPAPPELAAEFASRALTVGLVAWCCLGLFLGALWTNQDKAGAA</sequence>
<protein>
    <submittedName>
        <fullName evidence="2">Cobalt transporter subunit CbtA</fullName>
    </submittedName>
</protein>
<dbReference type="AlphaFoldDB" id="A0A1I6FPB5"/>
<name>A0A1I6FPB5_9RHOB</name>
<keyword evidence="1" id="KW-0472">Membrane</keyword>
<reference evidence="3" key="1">
    <citation type="submission" date="2016-10" db="EMBL/GenBank/DDBJ databases">
        <authorList>
            <person name="Varghese N."/>
            <person name="Submissions S."/>
        </authorList>
    </citation>
    <scope>NUCLEOTIDE SEQUENCE [LARGE SCALE GENOMIC DNA]</scope>
    <source>
        <strain evidence="3">DSM 26879</strain>
    </source>
</reference>
<dbReference type="RefSeq" id="WP_090195221.1">
    <property type="nucleotide sequence ID" value="NZ_FOYP01000001.1"/>
</dbReference>
<keyword evidence="1" id="KW-1133">Transmembrane helix</keyword>
<dbReference type="OrthoDB" id="9813640at2"/>
<dbReference type="STRING" id="390270.SAMN04488005_0181"/>
<dbReference type="Pfam" id="PF09490">
    <property type="entry name" value="CbtA"/>
    <property type="match status" value="1"/>
</dbReference>
<dbReference type="EMBL" id="FOYP01000001">
    <property type="protein sequence ID" value="SFR31792.1"/>
    <property type="molecule type" value="Genomic_DNA"/>
</dbReference>
<evidence type="ECO:0000313" key="2">
    <source>
        <dbReference type="EMBL" id="SFR31792.1"/>
    </source>
</evidence>
<gene>
    <name evidence="2" type="ORF">SAMN04488005_0181</name>
</gene>
<dbReference type="Proteomes" id="UP000199478">
    <property type="component" value="Unassembled WGS sequence"/>
</dbReference>
<feature type="transmembrane region" description="Helical" evidence="1">
    <location>
        <begin position="139"/>
        <end position="157"/>
    </location>
</feature>
<proteinExistence type="predicted"/>
<evidence type="ECO:0000313" key="3">
    <source>
        <dbReference type="Proteomes" id="UP000199478"/>
    </source>
</evidence>
<evidence type="ECO:0000256" key="1">
    <source>
        <dbReference type="SAM" id="Phobius"/>
    </source>
</evidence>
<keyword evidence="3" id="KW-1185">Reference proteome</keyword>
<feature type="transmembrane region" description="Helical" evidence="1">
    <location>
        <begin position="70"/>
        <end position="91"/>
    </location>
</feature>
<feature type="transmembrane region" description="Helical" evidence="1">
    <location>
        <begin position="164"/>
        <end position="182"/>
    </location>
</feature>